<organism evidence="2 3">
    <name type="scientific">Parasitella parasitica</name>
    <dbReference type="NCBI Taxonomy" id="35722"/>
    <lineage>
        <taxon>Eukaryota</taxon>
        <taxon>Fungi</taxon>
        <taxon>Fungi incertae sedis</taxon>
        <taxon>Mucoromycota</taxon>
        <taxon>Mucoromycotina</taxon>
        <taxon>Mucoromycetes</taxon>
        <taxon>Mucorales</taxon>
        <taxon>Mucorineae</taxon>
        <taxon>Mucoraceae</taxon>
        <taxon>Parasitella</taxon>
    </lineage>
</organism>
<feature type="signal peptide" evidence="1">
    <location>
        <begin position="1"/>
        <end position="21"/>
    </location>
</feature>
<reference evidence="2 3" key="1">
    <citation type="submission" date="2014-09" db="EMBL/GenBank/DDBJ databases">
        <authorList>
            <person name="Ellenberger Sabrina"/>
        </authorList>
    </citation>
    <scope>NUCLEOTIDE SEQUENCE [LARGE SCALE GENOMIC DNA]</scope>
    <source>
        <strain evidence="2 3">CBS 412.66</strain>
    </source>
</reference>
<proteinExistence type="predicted"/>
<evidence type="ECO:0000256" key="1">
    <source>
        <dbReference type="SAM" id="SignalP"/>
    </source>
</evidence>
<keyword evidence="1" id="KW-0732">Signal</keyword>
<name>A0A0B7N7W8_9FUNG</name>
<dbReference type="Proteomes" id="UP000054107">
    <property type="component" value="Unassembled WGS sequence"/>
</dbReference>
<sequence>MKFSLTAASIFAFACLSSVKADSYSDAIKEFCDGLQVTAPSGSEVFVAGQNATVTVTRTPNSHEKVISGLDLYSVDSNNNPKYIQNTWYGRYNLNTQASISDEIPADAAAGQYMYRVWVTNLINGQHGPDCIKTSRTFKVTTGSHVNDAGFVSYAQALDDVTIFRPEVAKGCFGLTVKSPIEGSTHKQGEFITIELKRDSASQTDLLTKIELYKAVDGVNDDLVETVWNGNERLANIFSYKQHLNNPGLDTNASYYYKIGVTSEHGETCSFKSDAFKVTA</sequence>
<accession>A0A0B7N7W8</accession>
<feature type="chain" id="PRO_5002120246" evidence="1">
    <location>
        <begin position="22"/>
        <end position="280"/>
    </location>
</feature>
<dbReference type="AlphaFoldDB" id="A0A0B7N7W8"/>
<gene>
    <name evidence="2" type="primary">PARPA_05382.1 scaffold 18099</name>
</gene>
<evidence type="ECO:0000313" key="2">
    <source>
        <dbReference type="EMBL" id="CEP11520.1"/>
    </source>
</evidence>
<dbReference type="OrthoDB" id="2340857at2759"/>
<protein>
    <submittedName>
        <fullName evidence="2">Uncharacterized protein</fullName>
    </submittedName>
</protein>
<dbReference type="EMBL" id="LN726479">
    <property type="protein sequence ID" value="CEP11520.1"/>
    <property type="molecule type" value="Genomic_DNA"/>
</dbReference>
<evidence type="ECO:0000313" key="3">
    <source>
        <dbReference type="Proteomes" id="UP000054107"/>
    </source>
</evidence>
<dbReference type="PROSITE" id="PS51257">
    <property type="entry name" value="PROKAR_LIPOPROTEIN"/>
    <property type="match status" value="1"/>
</dbReference>
<keyword evidence="3" id="KW-1185">Reference proteome</keyword>